<feature type="domain" description="NACHT" evidence="1">
    <location>
        <begin position="403"/>
        <end position="536"/>
    </location>
</feature>
<protein>
    <recommendedName>
        <fullName evidence="1">NACHT domain-containing protein</fullName>
    </recommendedName>
</protein>
<sequence>MAQPCGARLTQIYPHDMNTETNVDIIAIHGLDTKSPDTWIWKSKHPNESDVNWLADPHMLPSKVGPARIFTCDWPADMLQKSVPTTLEESAQVLLYSIRRHLTANRRAREDRPILFIASCLGGIILIKALEIDDNYDSGSSDLPSLRRMIHGVVFLATPFGGTAFKDIPDIIWKAWALLQDQTVTALIDYTKESTPDLSRLVGKFVQLQQDKDYHVFTFWEANTTVLLRKFYLAWMFSNRMLLAWLLVDSSSASARVFETQRLNRPHVLMNKFCCPTDHDFEDVSGKIEEILGKIRKGTLLHQADAWIRDKHYTTDRLKIERLSGDLLPMAQCYINLAIVEQPGKIINRSEEGPGEENTALQSSPFSLLSRLKVETPDEKIQIGLPTIFSARKGPDGHTTQPRRIFIRGRAGVGKTTLCKKFVHDFTNHGAWSELFDRVLWVPLRRLKGRPAEGYNLEDLFYHEYFSGQGHEDGRRLAKELWRTLKDTNSSKTLFILDGLDEVSEDLRHDGDMFRFLRELLDQPNVIITSRPYASLPAGLSAFDLELETIGFYPDQVKDYLEKAFSDPERADEVQFFIQGHWLIQGLVRIPIQLDALCFTWSEAFGDKITPQTMTAIYKAIEQSLWKKDILRLDKIHHEGSLVTEGDIKTLLPSEIKDFVRDEINLLEGLAFTGLFNNIIDFDSEHRNAVSELFKLTGRKFLLDKTLARLSFLRTSDPSAKARDRNYHFLHLTFQEYFVARYFVRQWKAREPLKYLVLKGQKNENTDPPTDPVKFLRKHKYTAHYDVVWRFAAGLLDAEGEEETLRFFRTIEEEPLDLLGPTHQRLVMHCLSEVSMKMPLRKNLEGKLSQWLLFECGFMSVSHLAKEVEFPEPILDAALREGSISLDLTILESLKGQPRTPSSIVKLAASWLGEGLSWPLKSTVCDTLQRSHEYLANDVLVVVAARLEHEDRGVRRAAVKALCSQSSLSEDVLKAIIARLEDRDDGVREAAVNALGSRSSLSSEILKVMVARLEDWDKYVRGAAVGVLTRQMSLSDKILKATIARLKNGNWYTKVAALDVLGSRSSLSNEILKAIVAQLEDGDFSTKRAAAKALRSQSSLSDEILKAIVAQLKNGDWFTKEATVDVLGSQSSLSDEIAKAMVAWLEDEDGNVRGAA</sequence>
<feature type="non-terminal residue" evidence="2">
    <location>
        <position position="1156"/>
    </location>
</feature>
<dbReference type="InterPro" id="IPR029058">
    <property type="entry name" value="AB_hydrolase_fold"/>
</dbReference>
<evidence type="ECO:0000313" key="3">
    <source>
        <dbReference type="Proteomes" id="UP000750711"/>
    </source>
</evidence>
<dbReference type="InterPro" id="IPR027417">
    <property type="entry name" value="P-loop_NTPase"/>
</dbReference>
<dbReference type="InterPro" id="IPR055496">
    <property type="entry name" value="DUF7068"/>
</dbReference>
<dbReference type="SUPFAM" id="SSF52540">
    <property type="entry name" value="P-loop containing nucleoside triphosphate hydrolases"/>
    <property type="match status" value="1"/>
</dbReference>
<accession>A0A9P8LGV7</accession>
<dbReference type="EMBL" id="JAGHQM010000114">
    <property type="protein sequence ID" value="KAH0565281.1"/>
    <property type="molecule type" value="Genomic_DNA"/>
</dbReference>
<dbReference type="PANTHER" id="PTHR46844">
    <property type="entry name" value="SLR5058 PROTEIN"/>
    <property type="match status" value="1"/>
</dbReference>
<organism evidence="2 3">
    <name type="scientific">Trichoglossum hirsutum</name>
    <dbReference type="NCBI Taxonomy" id="265104"/>
    <lineage>
        <taxon>Eukaryota</taxon>
        <taxon>Fungi</taxon>
        <taxon>Dikarya</taxon>
        <taxon>Ascomycota</taxon>
        <taxon>Pezizomycotina</taxon>
        <taxon>Geoglossomycetes</taxon>
        <taxon>Geoglossales</taxon>
        <taxon>Geoglossaceae</taxon>
        <taxon>Trichoglossum</taxon>
    </lineage>
</organism>
<comment type="caution">
    <text evidence="2">The sequence shown here is derived from an EMBL/GenBank/DDBJ whole genome shotgun (WGS) entry which is preliminary data.</text>
</comment>
<dbReference type="PROSITE" id="PS50837">
    <property type="entry name" value="NACHT"/>
    <property type="match status" value="1"/>
</dbReference>
<dbReference type="Pfam" id="PF13646">
    <property type="entry name" value="HEAT_2"/>
    <property type="match status" value="1"/>
</dbReference>
<dbReference type="Gene3D" id="1.25.10.10">
    <property type="entry name" value="Leucine-rich Repeat Variant"/>
    <property type="match status" value="2"/>
</dbReference>
<gene>
    <name evidence="2" type="ORF">GP486_001331</name>
</gene>
<dbReference type="SUPFAM" id="SSF48371">
    <property type="entry name" value="ARM repeat"/>
    <property type="match status" value="1"/>
</dbReference>
<proteinExistence type="predicted"/>
<dbReference type="Pfam" id="PF23238">
    <property type="entry name" value="DUF7068"/>
    <property type="match status" value="1"/>
</dbReference>
<dbReference type="PANTHER" id="PTHR46844:SF1">
    <property type="entry name" value="SLR5058 PROTEIN"/>
    <property type="match status" value="1"/>
</dbReference>
<reference evidence="2" key="1">
    <citation type="submission" date="2021-03" db="EMBL/GenBank/DDBJ databases">
        <title>Comparative genomics and phylogenomic investigation of the class Geoglossomycetes provide insights into ecological specialization and systematics.</title>
        <authorList>
            <person name="Melie T."/>
            <person name="Pirro S."/>
            <person name="Miller A.N."/>
            <person name="Quandt A."/>
        </authorList>
    </citation>
    <scope>NUCLEOTIDE SEQUENCE</scope>
    <source>
        <strain evidence="2">CAQ_001_2017</strain>
    </source>
</reference>
<dbReference type="Pfam" id="PF05729">
    <property type="entry name" value="NACHT"/>
    <property type="match status" value="1"/>
</dbReference>
<evidence type="ECO:0000259" key="1">
    <source>
        <dbReference type="PROSITE" id="PS50837"/>
    </source>
</evidence>
<dbReference type="SUPFAM" id="SSF53474">
    <property type="entry name" value="alpha/beta-Hydrolases"/>
    <property type="match status" value="1"/>
</dbReference>
<dbReference type="InterPro" id="IPR003593">
    <property type="entry name" value="AAA+_ATPase"/>
</dbReference>
<keyword evidence="3" id="KW-1185">Reference proteome</keyword>
<dbReference type="SMART" id="SM00382">
    <property type="entry name" value="AAA"/>
    <property type="match status" value="1"/>
</dbReference>
<dbReference type="Proteomes" id="UP000750711">
    <property type="component" value="Unassembled WGS sequence"/>
</dbReference>
<dbReference type="Gene3D" id="3.40.50.300">
    <property type="entry name" value="P-loop containing nucleotide triphosphate hydrolases"/>
    <property type="match status" value="1"/>
</dbReference>
<name>A0A9P8LGV7_9PEZI</name>
<dbReference type="Gene3D" id="3.40.50.1820">
    <property type="entry name" value="alpha/beta hydrolase"/>
    <property type="match status" value="1"/>
</dbReference>
<dbReference type="AlphaFoldDB" id="A0A9P8LGV7"/>
<dbReference type="InterPro" id="IPR016024">
    <property type="entry name" value="ARM-type_fold"/>
</dbReference>
<evidence type="ECO:0000313" key="2">
    <source>
        <dbReference type="EMBL" id="KAH0565281.1"/>
    </source>
</evidence>
<dbReference type="InterPro" id="IPR007111">
    <property type="entry name" value="NACHT_NTPase"/>
</dbReference>
<dbReference type="InterPro" id="IPR011989">
    <property type="entry name" value="ARM-like"/>
</dbReference>